<dbReference type="EMBL" id="JAPUUL010004079">
    <property type="protein sequence ID" value="KAJ8120506.1"/>
    <property type="molecule type" value="Genomic_DNA"/>
</dbReference>
<comment type="caution">
    <text evidence="1">The sequence shown here is derived from an EMBL/GenBank/DDBJ whole genome shotgun (WGS) entry which is preliminary data.</text>
</comment>
<organism evidence="1 2">
    <name type="scientific">Lasiodiplodia mahajangana</name>
    <dbReference type="NCBI Taxonomy" id="1108764"/>
    <lineage>
        <taxon>Eukaryota</taxon>
        <taxon>Fungi</taxon>
        <taxon>Dikarya</taxon>
        <taxon>Ascomycota</taxon>
        <taxon>Pezizomycotina</taxon>
        <taxon>Dothideomycetes</taxon>
        <taxon>Dothideomycetes incertae sedis</taxon>
        <taxon>Botryosphaeriales</taxon>
        <taxon>Botryosphaeriaceae</taxon>
        <taxon>Lasiodiplodia</taxon>
    </lineage>
</organism>
<dbReference type="Proteomes" id="UP001153332">
    <property type="component" value="Unassembled WGS sequence"/>
</dbReference>
<proteinExistence type="predicted"/>
<name>A0ACC2IZ80_9PEZI</name>
<evidence type="ECO:0000313" key="1">
    <source>
        <dbReference type="EMBL" id="KAJ8120506.1"/>
    </source>
</evidence>
<accession>A0ACC2IZ80</accession>
<evidence type="ECO:0000313" key="2">
    <source>
        <dbReference type="Proteomes" id="UP001153332"/>
    </source>
</evidence>
<keyword evidence="2" id="KW-1185">Reference proteome</keyword>
<gene>
    <name evidence="1" type="ORF">O1611_g10350</name>
</gene>
<protein>
    <submittedName>
        <fullName evidence="1">Uncharacterized protein</fullName>
    </submittedName>
</protein>
<sequence>MGAEDRKFFVNYFHDFYIDAFSRAKTWGRNLWSGQASDNIELSPHISPHISPRERPGMPSFSPNSLLNSPAQQRPNRTRVSDPPTRLCNWSIHVAPPSDDPSLIHAVSEINIIHRKELHEQSIDADFSNGLRESIIHSSFTRMPLQDLPIAHDSLINAVKDDPEALELDAWKLAIMAGNAELLEDLYERNGEEVPEGLDDIYPLHLAAAFLDGGHACCKVFEILISSLGPTYAFNHNIDKLGHTILDAIMTSILRSHTTIVPEFVNKTFSPPGRFPGEEMDICGRWSPESPKIRSLFHGGFTRVPSAWKHPFCHTAVQAVCHSLIAIYGPSCAPDINRASGLFIRRCTECGLELKLGPLHTLVVVAFSLAQYGTPGETLFGAIAVLVCLLSLGADTNLKMNISAEDILGASEMPGCSHTALSPSELAQKVPVHIIDSWTDDCRVGWICFTKILSRGKQPENPSHRCELGGQLDKYTHGKWLKLKCQDAPMGLLWATIQTEMLTYRRINEGDSWMSENFSLRALEAWVSGRSAKFDTPLVADQMMRKHTKCGWFPAAAAYICATAQEVSASYFMNMDAYERSTYLGSSDLLELWRGLEIIDSDDE</sequence>
<reference evidence="1" key="1">
    <citation type="submission" date="2022-12" db="EMBL/GenBank/DDBJ databases">
        <title>Genome Sequence of Lasiodiplodia mahajangana.</title>
        <authorList>
            <person name="Buettner E."/>
        </authorList>
    </citation>
    <scope>NUCLEOTIDE SEQUENCE</scope>
    <source>
        <strain evidence="1">VT137</strain>
    </source>
</reference>